<dbReference type="PANTHER" id="PTHR11360:SF234">
    <property type="entry name" value="MFS-TYPE TRANSPORTER DBAD-RELATED"/>
    <property type="match status" value="1"/>
</dbReference>
<feature type="transmembrane region" description="Helical" evidence="4">
    <location>
        <begin position="408"/>
        <end position="427"/>
    </location>
</feature>
<feature type="transmembrane region" description="Helical" evidence="4">
    <location>
        <begin position="371"/>
        <end position="396"/>
    </location>
</feature>
<dbReference type="EMBL" id="KQ086023">
    <property type="protein sequence ID" value="KLO10562.1"/>
    <property type="molecule type" value="Genomic_DNA"/>
</dbReference>
<comment type="similarity">
    <text evidence="2">Belongs to the major facilitator superfamily. Monocarboxylate porter (TC 2.A.1.13) family.</text>
</comment>
<feature type="transmembrane region" description="Helical" evidence="4">
    <location>
        <begin position="207"/>
        <end position="226"/>
    </location>
</feature>
<dbReference type="Pfam" id="PF07690">
    <property type="entry name" value="MFS_1"/>
    <property type="match status" value="1"/>
</dbReference>
<accession>A0A0H2RG81</accession>
<comment type="subcellular location">
    <subcellularLocation>
        <location evidence="1">Membrane</location>
        <topology evidence="1">Multi-pass membrane protein</topology>
    </subcellularLocation>
</comment>
<sequence length="467" mass="50767">MVTVGVDVEDERKSSKGSAVDVDVELEKPDNSRSPASKESTLVEPKDLLEAEREATRAAIHDPEDAEKSPFDDYPDGGTRAWLCLMGSYFYQSFGFVNSWGVFQSYYQQTLLKDESSSNIAWIGSVQYALTFAPSLITGRLFDLGYLRVPLFFASCLMIVGTFLTAQCTKYWHFILCQGIVIGISSGLVFGPATAVISHWWKRRRGFALGLLACGSSIGGTSFPIIFQKLVFKIGFPWTMRVIGFILICTLAFANLTLRRRLPPVNVSGGLFNLRAFRSPRYTVYTIAGCFSFLGLYTVLTYINISAVSNGVDENFAFYLVSIANASSFFGRLGGGLLADRIGAINVMSPFTLVAGIMTYVWPYVSGKSNYITIAVIYGFASGAFVSLISAPMIAFGEVSDVGRRTGLYFSVLALAAVAGPPISGAINTATGGFHQVGIFAGTMVVVSVVIMWIARCMVLGSFWGKF</sequence>
<name>A0A0H2RG81_9AGAM</name>
<feature type="transmembrane region" description="Helical" evidence="4">
    <location>
        <begin position="347"/>
        <end position="365"/>
    </location>
</feature>
<keyword evidence="4" id="KW-1133">Transmembrane helix</keyword>
<feature type="transmembrane region" description="Helical" evidence="4">
    <location>
        <begin position="89"/>
        <end position="107"/>
    </location>
</feature>
<keyword evidence="6" id="KW-1185">Reference proteome</keyword>
<reference evidence="5 6" key="1">
    <citation type="submission" date="2015-04" db="EMBL/GenBank/DDBJ databases">
        <title>Complete genome sequence of Schizopora paradoxa KUC8140, a cosmopolitan wood degrader in East Asia.</title>
        <authorList>
            <consortium name="DOE Joint Genome Institute"/>
            <person name="Min B."/>
            <person name="Park H."/>
            <person name="Jang Y."/>
            <person name="Kim J.-J."/>
            <person name="Kim K.H."/>
            <person name="Pangilinan J."/>
            <person name="Lipzen A."/>
            <person name="Riley R."/>
            <person name="Grigoriev I.V."/>
            <person name="Spatafora J.W."/>
            <person name="Choi I.-G."/>
        </authorList>
    </citation>
    <scope>NUCLEOTIDE SEQUENCE [LARGE SCALE GENOMIC DNA]</scope>
    <source>
        <strain evidence="5 6">KUC8140</strain>
    </source>
</reference>
<dbReference type="SUPFAM" id="SSF103473">
    <property type="entry name" value="MFS general substrate transporter"/>
    <property type="match status" value="1"/>
</dbReference>
<keyword evidence="4" id="KW-0812">Transmembrane</keyword>
<evidence type="ECO:0000256" key="1">
    <source>
        <dbReference type="ARBA" id="ARBA00004141"/>
    </source>
</evidence>
<feature type="transmembrane region" description="Helical" evidence="4">
    <location>
        <begin position="282"/>
        <end position="304"/>
    </location>
</feature>
<dbReference type="AlphaFoldDB" id="A0A0H2RG81"/>
<dbReference type="OrthoDB" id="6509908at2759"/>
<dbReference type="STRING" id="27342.A0A0H2RG81"/>
<evidence type="ECO:0000313" key="6">
    <source>
        <dbReference type="Proteomes" id="UP000053477"/>
    </source>
</evidence>
<dbReference type="CDD" id="cd17352">
    <property type="entry name" value="MFS_MCT_SLC16"/>
    <property type="match status" value="1"/>
</dbReference>
<feature type="transmembrane region" description="Helical" evidence="4">
    <location>
        <begin position="172"/>
        <end position="195"/>
    </location>
</feature>
<dbReference type="InterPro" id="IPR011701">
    <property type="entry name" value="MFS"/>
</dbReference>
<evidence type="ECO:0000256" key="2">
    <source>
        <dbReference type="ARBA" id="ARBA00006727"/>
    </source>
</evidence>
<feature type="transmembrane region" description="Helical" evidence="4">
    <location>
        <begin position="439"/>
        <end position="464"/>
    </location>
</feature>
<dbReference type="InterPro" id="IPR036259">
    <property type="entry name" value="MFS_trans_sf"/>
</dbReference>
<dbReference type="InterPro" id="IPR050327">
    <property type="entry name" value="Proton-linked_MCT"/>
</dbReference>
<evidence type="ECO:0000256" key="3">
    <source>
        <dbReference type="SAM" id="MobiDB-lite"/>
    </source>
</evidence>
<feature type="region of interest" description="Disordered" evidence="3">
    <location>
        <begin position="1"/>
        <end position="46"/>
    </location>
</feature>
<evidence type="ECO:0000256" key="4">
    <source>
        <dbReference type="SAM" id="Phobius"/>
    </source>
</evidence>
<gene>
    <name evidence="5" type="ORF">SCHPADRAFT_916324</name>
</gene>
<protein>
    <submittedName>
        <fullName evidence="5">MFS general substrate transporter</fullName>
    </submittedName>
</protein>
<dbReference type="Gene3D" id="1.20.1250.20">
    <property type="entry name" value="MFS general substrate transporter like domains"/>
    <property type="match status" value="2"/>
</dbReference>
<dbReference type="InParanoid" id="A0A0H2RG81"/>
<proteinExistence type="inferred from homology"/>
<dbReference type="PANTHER" id="PTHR11360">
    <property type="entry name" value="MONOCARBOXYLATE TRANSPORTER"/>
    <property type="match status" value="1"/>
</dbReference>
<dbReference type="GO" id="GO:0022857">
    <property type="term" value="F:transmembrane transporter activity"/>
    <property type="evidence" value="ECO:0007669"/>
    <property type="project" value="InterPro"/>
</dbReference>
<feature type="transmembrane region" description="Helical" evidence="4">
    <location>
        <begin position="119"/>
        <end position="137"/>
    </location>
</feature>
<evidence type="ECO:0000313" key="5">
    <source>
        <dbReference type="EMBL" id="KLO10562.1"/>
    </source>
</evidence>
<feature type="transmembrane region" description="Helical" evidence="4">
    <location>
        <begin position="238"/>
        <end position="258"/>
    </location>
</feature>
<feature type="transmembrane region" description="Helical" evidence="4">
    <location>
        <begin position="149"/>
        <end position="166"/>
    </location>
</feature>
<feature type="transmembrane region" description="Helical" evidence="4">
    <location>
        <begin position="316"/>
        <end position="335"/>
    </location>
</feature>
<dbReference type="GO" id="GO:0016020">
    <property type="term" value="C:membrane"/>
    <property type="evidence" value="ECO:0007669"/>
    <property type="project" value="UniProtKB-SubCell"/>
</dbReference>
<dbReference type="Proteomes" id="UP000053477">
    <property type="component" value="Unassembled WGS sequence"/>
</dbReference>
<organism evidence="5 6">
    <name type="scientific">Schizopora paradoxa</name>
    <dbReference type="NCBI Taxonomy" id="27342"/>
    <lineage>
        <taxon>Eukaryota</taxon>
        <taxon>Fungi</taxon>
        <taxon>Dikarya</taxon>
        <taxon>Basidiomycota</taxon>
        <taxon>Agaricomycotina</taxon>
        <taxon>Agaricomycetes</taxon>
        <taxon>Hymenochaetales</taxon>
        <taxon>Schizoporaceae</taxon>
        <taxon>Schizopora</taxon>
    </lineage>
</organism>
<keyword evidence="4" id="KW-0472">Membrane</keyword>